<dbReference type="EMBL" id="CAFBOS010000173">
    <property type="protein sequence ID" value="CAB5013204.1"/>
    <property type="molecule type" value="Genomic_DNA"/>
</dbReference>
<sequence>MTGAGKQPVEIDDPCDAFVGRARRRREEPLSHALDEPVGRERQSIVTEAGSGRYERERRHALGRIEREHLRDCAAHRVADHVSPGDTEHVEHAERVGRERVESVRRVWVDLGAGPAVARVEGHHPVAGVAERVDQRGRPTQRGRVAARKQKDRYLVQAGAGGRVVLDPQLEAVDVDQHGRFRSIQAGWRGVPDGEPGTATVASARSTWHEVPSGNDTRIGAFASTVA</sequence>
<protein>
    <submittedName>
        <fullName evidence="2">Unannotated protein</fullName>
    </submittedName>
</protein>
<accession>A0A6J7QG59</accession>
<evidence type="ECO:0000313" key="2">
    <source>
        <dbReference type="EMBL" id="CAB5013204.1"/>
    </source>
</evidence>
<evidence type="ECO:0000256" key="1">
    <source>
        <dbReference type="SAM" id="MobiDB-lite"/>
    </source>
</evidence>
<feature type="compositionally biased region" description="Basic and acidic residues" evidence="1">
    <location>
        <begin position="25"/>
        <end position="43"/>
    </location>
</feature>
<organism evidence="2">
    <name type="scientific">freshwater metagenome</name>
    <dbReference type="NCBI Taxonomy" id="449393"/>
    <lineage>
        <taxon>unclassified sequences</taxon>
        <taxon>metagenomes</taxon>
        <taxon>ecological metagenomes</taxon>
    </lineage>
</organism>
<reference evidence="2" key="1">
    <citation type="submission" date="2020-05" db="EMBL/GenBank/DDBJ databases">
        <authorList>
            <person name="Chiriac C."/>
            <person name="Salcher M."/>
            <person name="Ghai R."/>
            <person name="Kavagutti S V."/>
        </authorList>
    </citation>
    <scope>NUCLEOTIDE SEQUENCE</scope>
</reference>
<gene>
    <name evidence="2" type="ORF">UFOPK3967_02352</name>
</gene>
<dbReference type="AlphaFoldDB" id="A0A6J7QG59"/>
<feature type="region of interest" description="Disordered" evidence="1">
    <location>
        <begin position="1"/>
        <end position="57"/>
    </location>
</feature>
<name>A0A6J7QG59_9ZZZZ</name>
<proteinExistence type="predicted"/>